<keyword evidence="5 7" id="KW-0472">Membrane</keyword>
<reference evidence="8 9" key="1">
    <citation type="submission" date="2011-01" db="EMBL/GenBank/DDBJ databases">
        <authorList>
            <person name="Weinstock G."/>
            <person name="Sodergren E."/>
            <person name="Clifton S."/>
            <person name="Fulton L."/>
            <person name="Fulton B."/>
            <person name="Courtney L."/>
            <person name="Fronick C."/>
            <person name="Harrison M."/>
            <person name="Strong C."/>
            <person name="Farmer C."/>
            <person name="Delahaunty K."/>
            <person name="Markovic C."/>
            <person name="Hall O."/>
            <person name="Minx P."/>
            <person name="Tomlinson C."/>
            <person name="Mitreva M."/>
            <person name="Hou S."/>
            <person name="Chen J."/>
            <person name="Wollam A."/>
            <person name="Pepin K.H."/>
            <person name="Johnson M."/>
            <person name="Bhonagiri V."/>
            <person name="Zhang X."/>
            <person name="Suruliraj S."/>
            <person name="Warren W."/>
            <person name="Chinwalla A."/>
            <person name="Mardis E.R."/>
            <person name="Wilson R.K."/>
        </authorList>
    </citation>
    <scope>NUCLEOTIDE SEQUENCE [LARGE SCALE GENOMIC DNA]</scope>
    <source>
        <strain evidence="9">DSM 22608 / JCM 16073 / KCTC 15190 / YIT 12066</strain>
    </source>
</reference>
<keyword evidence="9" id="KW-1185">Reference proteome</keyword>
<comment type="similarity">
    <text evidence="2">Belongs to the TrbI/VirB10 family.</text>
</comment>
<organism evidence="8 9">
    <name type="scientific">Succinatimonas hippei (strain DSM 22608 / JCM 16073 / KCTC 15190 / YIT 12066)</name>
    <dbReference type="NCBI Taxonomy" id="762983"/>
    <lineage>
        <taxon>Bacteria</taxon>
        <taxon>Pseudomonadati</taxon>
        <taxon>Pseudomonadota</taxon>
        <taxon>Gammaproteobacteria</taxon>
        <taxon>Aeromonadales</taxon>
        <taxon>Succinivibrionaceae</taxon>
        <taxon>Succinatimonas</taxon>
    </lineage>
</organism>
<feature type="transmembrane region" description="Helical" evidence="7">
    <location>
        <begin position="18"/>
        <end position="36"/>
    </location>
</feature>
<dbReference type="InterPro" id="IPR042217">
    <property type="entry name" value="T4SS_VirB10/TrbI"/>
</dbReference>
<dbReference type="STRING" id="762983.HMPREF9444_01214"/>
<evidence type="ECO:0000256" key="5">
    <source>
        <dbReference type="ARBA" id="ARBA00023136"/>
    </source>
</evidence>
<dbReference type="OrthoDB" id="9766860at2"/>
<proteinExistence type="inferred from homology"/>
<evidence type="ECO:0000256" key="3">
    <source>
        <dbReference type="ARBA" id="ARBA00022692"/>
    </source>
</evidence>
<protein>
    <submittedName>
        <fullName evidence="8">Bacterial conjugation TrbI-like protein</fullName>
    </submittedName>
</protein>
<evidence type="ECO:0000256" key="4">
    <source>
        <dbReference type="ARBA" id="ARBA00022989"/>
    </source>
</evidence>
<name>E8LKH4_SUCHY</name>
<dbReference type="InterPro" id="IPR005498">
    <property type="entry name" value="T4SS_VirB10/TraB/TrbI"/>
</dbReference>
<dbReference type="RefSeq" id="WP_009143412.1">
    <property type="nucleotide sequence ID" value="NZ_GL830997.1"/>
</dbReference>
<dbReference type="HOGENOM" id="CLU_042657_2_1_6"/>
<dbReference type="Gene3D" id="2.40.128.260">
    <property type="entry name" value="Type IV secretion system, VirB10/TraB/TrbI"/>
    <property type="match status" value="1"/>
</dbReference>
<evidence type="ECO:0000256" key="1">
    <source>
        <dbReference type="ARBA" id="ARBA00004167"/>
    </source>
</evidence>
<dbReference type="EMBL" id="AEVO01000061">
    <property type="protein sequence ID" value="EFY06961.1"/>
    <property type="molecule type" value="Genomic_DNA"/>
</dbReference>
<feature type="region of interest" description="Disordered" evidence="6">
    <location>
        <begin position="84"/>
        <end position="105"/>
    </location>
</feature>
<accession>E8LKH4</accession>
<dbReference type="CDD" id="cd16429">
    <property type="entry name" value="VirB10"/>
    <property type="match status" value="1"/>
</dbReference>
<dbReference type="Pfam" id="PF03743">
    <property type="entry name" value="TrbI"/>
    <property type="match status" value="1"/>
</dbReference>
<dbReference type="eggNOG" id="COG2948">
    <property type="taxonomic scope" value="Bacteria"/>
</dbReference>
<sequence>MPKFNSEVKKGRVGKTPLLILLLITITILILANFAIESRNEQNNHHTAKTAAKSDLVIAANQIAKMERQSLINKKNTVTDDKTLSFDSMATSEDQENTEKNRDGDFQKDYEEYLRFENNPQPVISNPAPDKIKEKRSSDFEKALSAPTKVNLKFSPNLVNTTDHSSNGYQYLTPDQVNELKRARESLENLPTNSETTSGTLSDYEYLKNDDFKLAHQVESVSNPFVLKQGSVIPAVLLTGINSELPGQISAQITADVLDSPFGNNILIPKGSKLIGQYGSNPQFGQSRVMLGFNRLIFPDGKSLNLSVMPGSGPDGYSGFEADVDNHWLKLISYSVFLGGITTAVTLSTDTGYDSDGKITPQAALSQSMGEILGRTMSQVIERHLNLSPTLKVKPGFRFNLTVTKDIEFSGEYTAYDYLH</sequence>
<dbReference type="GO" id="GO:0016020">
    <property type="term" value="C:membrane"/>
    <property type="evidence" value="ECO:0007669"/>
    <property type="project" value="UniProtKB-SubCell"/>
</dbReference>
<evidence type="ECO:0000256" key="6">
    <source>
        <dbReference type="SAM" id="MobiDB-lite"/>
    </source>
</evidence>
<comment type="caution">
    <text evidence="8">The sequence shown here is derived from an EMBL/GenBank/DDBJ whole genome shotgun (WGS) entry which is preliminary data.</text>
</comment>
<evidence type="ECO:0000313" key="9">
    <source>
        <dbReference type="Proteomes" id="UP000018458"/>
    </source>
</evidence>
<evidence type="ECO:0000256" key="2">
    <source>
        <dbReference type="ARBA" id="ARBA00010265"/>
    </source>
</evidence>
<comment type="subcellular location">
    <subcellularLocation>
        <location evidence="1">Membrane</location>
        <topology evidence="1">Single-pass membrane protein</topology>
    </subcellularLocation>
</comment>
<evidence type="ECO:0000313" key="8">
    <source>
        <dbReference type="EMBL" id="EFY06961.1"/>
    </source>
</evidence>
<gene>
    <name evidence="8" type="ORF">HMPREF9444_01214</name>
</gene>
<dbReference type="AlphaFoldDB" id="E8LKH4"/>
<keyword evidence="4 7" id="KW-1133">Transmembrane helix</keyword>
<keyword evidence="3 7" id="KW-0812">Transmembrane</keyword>
<dbReference type="Proteomes" id="UP000018458">
    <property type="component" value="Unassembled WGS sequence"/>
</dbReference>
<evidence type="ECO:0000256" key="7">
    <source>
        <dbReference type="SAM" id="Phobius"/>
    </source>
</evidence>